<dbReference type="GO" id="GO:0006869">
    <property type="term" value="P:lipid transport"/>
    <property type="evidence" value="ECO:0007669"/>
    <property type="project" value="UniProtKB-KW"/>
</dbReference>
<evidence type="ECO:0000313" key="12">
    <source>
        <dbReference type="Ensembl" id="ENSCAFP00040018427.1"/>
    </source>
</evidence>
<comment type="subcellular location">
    <subcellularLocation>
        <location evidence="2">Secreted</location>
    </subcellularLocation>
</comment>
<proteinExistence type="inferred from homology"/>
<accession>A0A8C0M367</accession>
<dbReference type="Ensembl" id="ENSCAFT00040021224.1">
    <property type="protein sequence ID" value="ENSCAFP00040018427.1"/>
    <property type="gene ID" value="ENSCAFG00040011494.1"/>
</dbReference>
<dbReference type="AlphaFoldDB" id="A0A8C0M367"/>
<dbReference type="Ensembl" id="ENSCAFT00030003883.1">
    <property type="protein sequence ID" value="ENSCAFP00030003447.1"/>
    <property type="gene ID" value="ENSCAFG00030002119.1"/>
</dbReference>
<dbReference type="GO" id="GO:0019915">
    <property type="term" value="P:lipid storage"/>
    <property type="evidence" value="ECO:0007669"/>
    <property type="project" value="Ensembl"/>
</dbReference>
<dbReference type="Proteomes" id="UP000694429">
    <property type="component" value="Chromosome 1"/>
</dbReference>
<evidence type="ECO:0000256" key="7">
    <source>
        <dbReference type="ARBA" id="ARBA00022729"/>
    </source>
</evidence>
<keyword evidence="7 10" id="KW-0732">Signal</keyword>
<keyword evidence="6" id="KW-0964">Secreted</keyword>
<dbReference type="OrthoDB" id="9449255at2759"/>
<keyword evidence="8" id="KW-0445">Lipid transport</keyword>
<feature type="chain" id="PRO_5044671369" description="Apolipoprotein C-IV" evidence="10">
    <location>
        <begin position="31"/>
        <end position="122"/>
    </location>
</feature>
<dbReference type="GO" id="GO:0034364">
    <property type="term" value="C:high-density lipoprotein particle"/>
    <property type="evidence" value="ECO:0007669"/>
    <property type="project" value="Ensembl"/>
</dbReference>
<evidence type="ECO:0000256" key="2">
    <source>
        <dbReference type="ARBA" id="ARBA00004613"/>
    </source>
</evidence>
<evidence type="ECO:0000256" key="10">
    <source>
        <dbReference type="SAM" id="SignalP"/>
    </source>
</evidence>
<dbReference type="GO" id="GO:0070328">
    <property type="term" value="P:triglyceride homeostasis"/>
    <property type="evidence" value="ECO:0007669"/>
    <property type="project" value="Ensembl"/>
</dbReference>
<dbReference type="Pfam" id="PF15119">
    <property type="entry name" value="APOC4"/>
    <property type="match status" value="1"/>
</dbReference>
<organism evidence="11 13">
    <name type="scientific">Canis lupus familiaris</name>
    <name type="common">Dog</name>
    <name type="synonym">Canis familiaris</name>
    <dbReference type="NCBI Taxonomy" id="9615"/>
    <lineage>
        <taxon>Eukaryota</taxon>
        <taxon>Metazoa</taxon>
        <taxon>Chordata</taxon>
        <taxon>Craniata</taxon>
        <taxon>Vertebrata</taxon>
        <taxon>Euteleostomi</taxon>
        <taxon>Mammalia</taxon>
        <taxon>Eutheria</taxon>
        <taxon>Laurasiatheria</taxon>
        <taxon>Carnivora</taxon>
        <taxon>Caniformia</taxon>
        <taxon>Canidae</taxon>
        <taxon>Canis</taxon>
    </lineage>
</organism>
<dbReference type="GO" id="GO:0034361">
    <property type="term" value="C:very-low-density lipoprotein particle"/>
    <property type="evidence" value="ECO:0007669"/>
    <property type="project" value="Ensembl"/>
</dbReference>
<evidence type="ECO:0000313" key="11">
    <source>
        <dbReference type="Ensembl" id="ENSCAFP00030003447.1"/>
    </source>
</evidence>
<evidence type="ECO:0000256" key="4">
    <source>
        <dbReference type="ARBA" id="ARBA00013939"/>
    </source>
</evidence>
<reference evidence="11" key="3">
    <citation type="submission" date="2025-05" db="UniProtKB">
        <authorList>
            <consortium name="Ensembl"/>
        </authorList>
    </citation>
    <scope>IDENTIFICATION</scope>
</reference>
<dbReference type="PANTHER" id="PTHR32288:SF0">
    <property type="entry name" value="APOLIPOPROTEIN C-IV"/>
    <property type="match status" value="1"/>
</dbReference>
<dbReference type="PROSITE" id="PS51257">
    <property type="entry name" value="PROKAR_LIPOPROTEIN"/>
    <property type="match status" value="1"/>
</dbReference>
<evidence type="ECO:0000256" key="6">
    <source>
        <dbReference type="ARBA" id="ARBA00022525"/>
    </source>
</evidence>
<reference evidence="11" key="2">
    <citation type="submission" date="2019-03" db="EMBL/GenBank/DDBJ databases">
        <authorList>
            <person name="Warren W.C."/>
            <person name="Johnson G.S."/>
        </authorList>
    </citation>
    <scope>NUCLEOTIDE SEQUENCE [LARGE SCALE GENOMIC DNA]</scope>
    <source>
        <strain evidence="11">Basenji</strain>
    </source>
</reference>
<dbReference type="PANTHER" id="PTHR32288">
    <property type="entry name" value="APOLIPOPROTEIN C-IV"/>
    <property type="match status" value="1"/>
</dbReference>
<name>A0A8C0M367_CANLF</name>
<sequence length="122" mass="13852">MLPPGFRPQALPSLCLCILVLACVVARQQAAPTESPSPPPRLVSSPWSLVPNKVKEVVTRTREKWQWFWGPEAFQGFVQTYYDDHLKDLTLRTRAWLRSSKDSLVNQAHSLCPRLFCGDSDD</sequence>
<evidence type="ECO:0000313" key="13">
    <source>
        <dbReference type="Proteomes" id="UP000694429"/>
    </source>
</evidence>
<evidence type="ECO:0000256" key="3">
    <source>
        <dbReference type="ARBA" id="ARBA00007402"/>
    </source>
</evidence>
<evidence type="ECO:0000256" key="5">
    <source>
        <dbReference type="ARBA" id="ARBA00022448"/>
    </source>
</evidence>
<comment type="function">
    <text evidence="1">May participate in lipoprotein metabolism.</text>
</comment>
<keyword evidence="5" id="KW-0813">Transport</keyword>
<feature type="signal peptide" evidence="10">
    <location>
        <begin position="1"/>
        <end position="30"/>
    </location>
</feature>
<evidence type="ECO:0000256" key="8">
    <source>
        <dbReference type="ARBA" id="ARBA00023055"/>
    </source>
</evidence>
<reference evidence="12" key="1">
    <citation type="submission" date="2018-10" db="EMBL/GenBank/DDBJ databases">
        <title>De novo assembly of a Great Dane genome.</title>
        <authorList>
            <person name="Kidd J.M."/>
            <person name="Pendleton A.L."/>
            <person name="Shen F."/>
            <person name="Emery S."/>
        </authorList>
    </citation>
    <scope>NUCLEOTIDE SEQUENCE [LARGE SCALE GENOMIC DNA]</scope>
    <source>
        <strain evidence="12">Great Dane</strain>
    </source>
</reference>
<evidence type="ECO:0000256" key="9">
    <source>
        <dbReference type="ARBA" id="ARBA00031172"/>
    </source>
</evidence>
<dbReference type="InterPro" id="IPR028120">
    <property type="entry name" value="APOC4"/>
</dbReference>
<protein>
    <recommendedName>
        <fullName evidence="4">Apolipoprotein C-IV</fullName>
    </recommendedName>
    <alternativeName>
        <fullName evidence="9">Apolipoprotein C4</fullName>
    </alternativeName>
</protein>
<evidence type="ECO:0000256" key="1">
    <source>
        <dbReference type="ARBA" id="ARBA00003688"/>
    </source>
</evidence>
<comment type="similarity">
    <text evidence="3">Belongs to the apolipoprotein C4 family.</text>
</comment>
<gene>
    <name evidence="11" type="primary">APOC4</name>
</gene>
<dbReference type="Proteomes" id="UP000694542">
    <property type="component" value="Chromosome 1"/>
</dbReference>